<dbReference type="EMBL" id="CP127526">
    <property type="protein sequence ID" value="XRI72659.1"/>
    <property type="molecule type" value="Genomic_DNA"/>
</dbReference>
<protein>
    <submittedName>
        <fullName evidence="1">Chloride channel protein</fullName>
    </submittedName>
</protein>
<reference evidence="1 2" key="1">
    <citation type="journal article" date="2021" name="ISME J.">
        <title>Genomic evolution of the class Acidithiobacillia: deep-branching Proteobacteria living in extreme acidic conditions.</title>
        <authorList>
            <person name="Moya-Beltran A."/>
            <person name="Beard S."/>
            <person name="Rojas-Villalobos C."/>
            <person name="Issotta F."/>
            <person name="Gallardo Y."/>
            <person name="Ulloa R."/>
            <person name="Giaveno A."/>
            <person name="Degli Esposti M."/>
            <person name="Johnson D.B."/>
            <person name="Quatrini R."/>
        </authorList>
    </citation>
    <scope>NUCLEOTIDE SEQUENCE [LARGE SCALE GENOMIC DNA]</scope>
    <source>
        <strain evidence="1 2">GG1-14</strain>
    </source>
</reference>
<evidence type="ECO:0000313" key="2">
    <source>
        <dbReference type="Proteomes" id="UP001195965"/>
    </source>
</evidence>
<sequence>MKWSLAALRHALHRELSPAEEGPGLIILGIFVGLFTGAGALLFHYLIALLHNLFFQGHWSFYYNEHLPSVPAAWGPWMILVPVLGALLVTILVQRVAAEVEGAGVSQVMDAVHTDGGRMRPIVALLRPIATALTLGSGGSAGREGPAMQFGAAIGAFMGHLLPMSDKRRIHLVGCGVGAGIAAVFNAPLGGWFFAMEVIVPDWRPWTVLSTLVATVSATWITETGLGNFHLLAYVPTKAISGSLTLPVFAVLGILTGIMSFLFIQMLTWTGQISKQYLPNPYLRHMSGMLLVGMMLYGLFVFTGHYYLIGGSYFAISEILTGQLHLLGFLILLLLMKGVATSLTIGTGGSGGIFSPSLFIGAAIGAGAGYLADALLGWHGSVPLFAMCGMAGMVGATTGALISAPVMVVELTNNYHILLPAMVTALTAFALRRVFLEQSIYTYPLFKKGLDIPENHYVVQEKLHTDDTSGKP</sequence>
<evidence type="ECO:0000313" key="1">
    <source>
        <dbReference type="EMBL" id="XRI72659.1"/>
    </source>
</evidence>
<keyword evidence="2" id="KW-1185">Reference proteome</keyword>
<gene>
    <name evidence="1" type="ORF">HHS34_009410</name>
</gene>
<accession>A0ACD5HCY3</accession>
<dbReference type="Proteomes" id="UP001195965">
    <property type="component" value="Chromosome"/>
</dbReference>
<proteinExistence type="predicted"/>
<name>A0ACD5HCY3_9PROT</name>
<organism evidence="1 2">
    <name type="scientific">Acidithiobacillus montserratensis</name>
    <dbReference type="NCBI Taxonomy" id="2729135"/>
    <lineage>
        <taxon>Bacteria</taxon>
        <taxon>Pseudomonadati</taxon>
        <taxon>Pseudomonadota</taxon>
        <taxon>Acidithiobacillia</taxon>
        <taxon>Acidithiobacillales</taxon>
        <taxon>Acidithiobacillaceae</taxon>
        <taxon>Acidithiobacillus</taxon>
    </lineage>
</organism>